<feature type="transmembrane region" description="Helical" evidence="2">
    <location>
        <begin position="29"/>
        <end position="52"/>
    </location>
</feature>
<dbReference type="EMBL" id="JBFOLK010000008">
    <property type="protein sequence ID" value="KAL2492932.1"/>
    <property type="molecule type" value="Genomic_DNA"/>
</dbReference>
<dbReference type="SMART" id="SM00856">
    <property type="entry name" value="PMEI"/>
    <property type="match status" value="1"/>
</dbReference>
<evidence type="ECO:0000256" key="2">
    <source>
        <dbReference type="SAM" id="Phobius"/>
    </source>
</evidence>
<gene>
    <name evidence="4" type="ORF">Adt_28560</name>
</gene>
<protein>
    <submittedName>
        <fullName evidence="4">Pectinesterase 1</fullName>
    </submittedName>
</protein>
<dbReference type="Proteomes" id="UP001604336">
    <property type="component" value="Unassembled WGS sequence"/>
</dbReference>
<dbReference type="InterPro" id="IPR006501">
    <property type="entry name" value="Pectinesterase_inhib_dom"/>
</dbReference>
<dbReference type="Pfam" id="PF04043">
    <property type="entry name" value="PMEI"/>
    <property type="match status" value="1"/>
</dbReference>
<dbReference type="SUPFAM" id="SSF101148">
    <property type="entry name" value="Plant invertase/pectin methylesterase inhibitor"/>
    <property type="match status" value="1"/>
</dbReference>
<keyword evidence="2" id="KW-1133">Transmembrane helix</keyword>
<evidence type="ECO:0000313" key="5">
    <source>
        <dbReference type="Proteomes" id="UP001604336"/>
    </source>
</evidence>
<dbReference type="PANTHER" id="PTHR31080">
    <property type="entry name" value="PECTINESTERASE INHIBITOR-LIKE"/>
    <property type="match status" value="1"/>
</dbReference>
<dbReference type="CDD" id="cd15798">
    <property type="entry name" value="PMEI-like_3"/>
    <property type="match status" value="1"/>
</dbReference>
<keyword evidence="5" id="KW-1185">Reference proteome</keyword>
<evidence type="ECO:0000313" key="4">
    <source>
        <dbReference type="EMBL" id="KAL2492932.1"/>
    </source>
</evidence>
<evidence type="ECO:0000259" key="3">
    <source>
        <dbReference type="SMART" id="SM00856"/>
    </source>
</evidence>
<dbReference type="Gene3D" id="1.20.140.40">
    <property type="entry name" value="Invertase/pectin methylesterase inhibitor family protein"/>
    <property type="match status" value="1"/>
</dbReference>
<keyword evidence="1" id="KW-0732">Signal</keyword>
<evidence type="ECO:0000256" key="1">
    <source>
        <dbReference type="ARBA" id="ARBA00022729"/>
    </source>
</evidence>
<dbReference type="InterPro" id="IPR035513">
    <property type="entry name" value="Invertase/methylesterase_inhib"/>
</dbReference>
<dbReference type="AlphaFoldDB" id="A0ABD1RX01"/>
<keyword evidence="2" id="KW-0812">Transmembrane</keyword>
<dbReference type="PANTHER" id="PTHR31080:SF303">
    <property type="entry name" value="PECTINESTERASE 1-LIKE"/>
    <property type="match status" value="1"/>
</dbReference>
<proteinExistence type="predicted"/>
<feature type="domain" description="Pectinesterase inhibitor" evidence="3">
    <location>
        <begin position="64"/>
        <end position="218"/>
    </location>
</feature>
<dbReference type="InterPro" id="IPR051955">
    <property type="entry name" value="PME_Inhibitor"/>
</dbReference>
<sequence length="362" mass="41331">MESTNNKIKAGLVEEEDHLSSFRKRNNRLIIILFSLIILLGLVIGAITISFMHKQYTETSRLINSNPAIESFCTYTRFPFDCSDFLYSIIKPKSKINPNKLFLLSLKIAIEELTSITPLISNSESNETQIESVFKNCSSLLEESLSQLSQTLGIFQVNPDVMTHTDEQRSDTTKWTITAEQDLASCYDDLTKTESTAVSKISAKVYEAKVHVSNSADFLLNYRSVFVNFHLAITRRYSFDFRLGVGRITSGWNIKKNENDLNKLALCVEFEMVESNEDRTDKVGNQVAGADNCMITYENRSQKSTYGCLENSYEPRLPTIKEMDVDKWQSGRHWLIFWWLLKIKEAEVCVLGTQLVLVYIGI</sequence>
<keyword evidence="2" id="KW-0472">Membrane</keyword>
<accession>A0ABD1RX01</accession>
<name>A0ABD1RX01_9LAMI</name>
<reference evidence="5" key="1">
    <citation type="submission" date="2024-07" db="EMBL/GenBank/DDBJ databases">
        <title>Two chromosome-level genome assemblies of Korean endemic species Abeliophyllum distichum and Forsythia ovata (Oleaceae).</title>
        <authorList>
            <person name="Jang H."/>
        </authorList>
    </citation>
    <scope>NUCLEOTIDE SEQUENCE [LARGE SCALE GENOMIC DNA]</scope>
</reference>
<organism evidence="4 5">
    <name type="scientific">Abeliophyllum distichum</name>
    <dbReference type="NCBI Taxonomy" id="126358"/>
    <lineage>
        <taxon>Eukaryota</taxon>
        <taxon>Viridiplantae</taxon>
        <taxon>Streptophyta</taxon>
        <taxon>Embryophyta</taxon>
        <taxon>Tracheophyta</taxon>
        <taxon>Spermatophyta</taxon>
        <taxon>Magnoliopsida</taxon>
        <taxon>eudicotyledons</taxon>
        <taxon>Gunneridae</taxon>
        <taxon>Pentapetalae</taxon>
        <taxon>asterids</taxon>
        <taxon>lamiids</taxon>
        <taxon>Lamiales</taxon>
        <taxon>Oleaceae</taxon>
        <taxon>Forsythieae</taxon>
        <taxon>Abeliophyllum</taxon>
    </lineage>
</organism>
<comment type="caution">
    <text evidence="4">The sequence shown here is derived from an EMBL/GenBank/DDBJ whole genome shotgun (WGS) entry which is preliminary data.</text>
</comment>